<gene>
    <name evidence="1" type="ORF">NMY3_00285</name>
</gene>
<reference evidence="2" key="1">
    <citation type="submission" date="2015-10" db="EMBL/GenBank/DDBJ databases">
        <title>Niche specialization of a soil ammonia-oxidizing archaeon, Candidatus Nitrosocosmicus oleophilus.</title>
        <authorList>
            <person name="Jung M.-Y."/>
            <person name="Rhee S.-K."/>
        </authorList>
    </citation>
    <scope>NUCLEOTIDE SEQUENCE [LARGE SCALE GENOMIC DNA]</scope>
    <source>
        <strain evidence="2">MY3</strain>
    </source>
</reference>
<protein>
    <submittedName>
        <fullName evidence="1">Uncharacterized protein</fullName>
    </submittedName>
</protein>
<dbReference type="AlphaFoldDB" id="A0A654LVV7"/>
<keyword evidence="2" id="KW-1185">Reference proteome</keyword>
<accession>A0A654LVV7</accession>
<evidence type="ECO:0000313" key="2">
    <source>
        <dbReference type="Proteomes" id="UP000058925"/>
    </source>
</evidence>
<proteinExistence type="predicted"/>
<dbReference type="Proteomes" id="UP000058925">
    <property type="component" value="Chromosome"/>
</dbReference>
<organism evidence="1 2">
    <name type="scientific">Candidatus Nitrosocosmicus oleophilus</name>
    <dbReference type="NCBI Taxonomy" id="1353260"/>
    <lineage>
        <taxon>Archaea</taxon>
        <taxon>Nitrososphaerota</taxon>
        <taxon>Nitrososphaeria</taxon>
        <taxon>Nitrososphaerales</taxon>
        <taxon>Nitrososphaeraceae</taxon>
        <taxon>Candidatus Nitrosocosmicus</taxon>
    </lineage>
</organism>
<dbReference type="EMBL" id="CP012850">
    <property type="protein sequence ID" value="ALI34499.1"/>
    <property type="molecule type" value="Genomic_DNA"/>
</dbReference>
<name>A0A654LVV7_9ARCH</name>
<dbReference type="KEGG" id="taa:NMY3_00285"/>
<sequence>MNVFDALFAHSSCKIDSMPINSYQLLIEFLFALEPYYNWELNPHAPILNDLIMDNYNR</sequence>
<evidence type="ECO:0000313" key="1">
    <source>
        <dbReference type="EMBL" id="ALI34499.1"/>
    </source>
</evidence>